<dbReference type="EMBL" id="JACHHQ010000003">
    <property type="protein sequence ID" value="MBB5199840.1"/>
    <property type="molecule type" value="Genomic_DNA"/>
</dbReference>
<protein>
    <submittedName>
        <fullName evidence="1">Putative nucleic acid-binding protein</fullName>
    </submittedName>
</protein>
<dbReference type="RefSeq" id="WP_168056209.1">
    <property type="nucleotide sequence ID" value="NZ_JAAOZT010000009.1"/>
</dbReference>
<dbReference type="Proteomes" id="UP000571084">
    <property type="component" value="Unassembled WGS sequence"/>
</dbReference>
<reference evidence="1 2" key="1">
    <citation type="submission" date="2020-08" db="EMBL/GenBank/DDBJ databases">
        <title>Genomic Encyclopedia of Type Strains, Phase IV (KMG-IV): sequencing the most valuable type-strain genomes for metagenomic binning, comparative biology and taxonomic classification.</title>
        <authorList>
            <person name="Goeker M."/>
        </authorList>
    </citation>
    <scope>NUCLEOTIDE SEQUENCE [LARGE SCALE GENOMIC DNA]</scope>
    <source>
        <strain evidence="1 2">DSM 23240</strain>
    </source>
</reference>
<dbReference type="Pfam" id="PF14367">
    <property type="entry name" value="DUF4411"/>
    <property type="match status" value="1"/>
</dbReference>
<evidence type="ECO:0000313" key="1">
    <source>
        <dbReference type="EMBL" id="MBB5199840.1"/>
    </source>
</evidence>
<name>A0A840RTG5_9BURK</name>
<sequence>MLVFDASSIIYAWDNYPVEQFPGLWDWIGDQIDRNLIQIPSVAYTEIAHPSPDCAAWLETRSLIRIAMTNNILLDALRIKILLHIVDDKYGAGVGENDLFIIATARAHRAILVSDERMQPDLPKLMPNYKIPAVCKMEGVNVECINFLEFIKRSGAVF</sequence>
<comment type="caution">
    <text evidence="1">The sequence shown here is derived from an EMBL/GenBank/DDBJ whole genome shotgun (WGS) entry which is preliminary data.</text>
</comment>
<accession>A0A840RTG5</accession>
<dbReference type="SUPFAM" id="SSF88723">
    <property type="entry name" value="PIN domain-like"/>
    <property type="match status" value="1"/>
</dbReference>
<dbReference type="InterPro" id="IPR029060">
    <property type="entry name" value="PIN-like_dom_sf"/>
</dbReference>
<dbReference type="InterPro" id="IPR016541">
    <property type="entry name" value="UCP008505"/>
</dbReference>
<gene>
    <name evidence="1" type="ORF">HNR39_001672</name>
</gene>
<keyword evidence="2" id="KW-1185">Reference proteome</keyword>
<evidence type="ECO:0000313" key="2">
    <source>
        <dbReference type="Proteomes" id="UP000571084"/>
    </source>
</evidence>
<dbReference type="AlphaFoldDB" id="A0A840RTG5"/>
<proteinExistence type="predicted"/>
<organism evidence="1 2">
    <name type="scientific">Glaciimonas immobilis</name>
    <dbReference type="NCBI Taxonomy" id="728004"/>
    <lineage>
        <taxon>Bacteria</taxon>
        <taxon>Pseudomonadati</taxon>
        <taxon>Pseudomonadota</taxon>
        <taxon>Betaproteobacteria</taxon>
        <taxon>Burkholderiales</taxon>
        <taxon>Oxalobacteraceae</taxon>
        <taxon>Glaciimonas</taxon>
    </lineage>
</organism>